<dbReference type="EMBL" id="RCMG01000573">
    <property type="protein sequence ID" value="KAG2851937.1"/>
    <property type="molecule type" value="Genomic_DNA"/>
</dbReference>
<dbReference type="Proteomes" id="UP000760860">
    <property type="component" value="Unassembled WGS sequence"/>
</dbReference>
<dbReference type="Proteomes" id="UP000736787">
    <property type="component" value="Unassembled WGS sequence"/>
</dbReference>
<evidence type="ECO:0000313" key="2">
    <source>
        <dbReference type="EMBL" id="KAG2916133.1"/>
    </source>
</evidence>
<dbReference type="EMBL" id="RCMV01000638">
    <property type="protein sequence ID" value="KAG3214446.1"/>
    <property type="molecule type" value="Genomic_DNA"/>
</dbReference>
<evidence type="ECO:0000313" key="3">
    <source>
        <dbReference type="EMBL" id="KAG3214446.1"/>
    </source>
</evidence>
<evidence type="ECO:0000313" key="4">
    <source>
        <dbReference type="Proteomes" id="UP000736787"/>
    </source>
</evidence>
<evidence type="ECO:0000313" key="1">
    <source>
        <dbReference type="EMBL" id="KAG2851937.1"/>
    </source>
</evidence>
<protein>
    <submittedName>
        <fullName evidence="2">Uncharacterized protein</fullName>
    </submittedName>
</protein>
<comment type="caution">
    <text evidence="2">The sequence shown here is derived from an EMBL/GenBank/DDBJ whole genome shotgun (WGS) entry which is preliminary data.</text>
</comment>
<accession>A0A8T1C711</accession>
<reference evidence="2" key="1">
    <citation type="submission" date="2018-10" db="EMBL/GenBank/DDBJ databases">
        <title>Effector identification in a new, highly contiguous assembly of the strawberry crown rot pathogen Phytophthora cactorum.</title>
        <authorList>
            <person name="Armitage A.D."/>
            <person name="Nellist C.F."/>
            <person name="Bates H."/>
            <person name="Vickerstaff R.J."/>
            <person name="Harrison R.J."/>
        </authorList>
    </citation>
    <scope>NUCLEOTIDE SEQUENCE</scope>
    <source>
        <strain evidence="1">15-7</strain>
        <strain evidence="2">4040</strain>
        <strain evidence="3">P421</strain>
    </source>
</reference>
<sequence>MKIPMRRTGENITLMETNTASGGMSATVKTN</sequence>
<dbReference type="Proteomes" id="UP000735874">
    <property type="component" value="Unassembled WGS sequence"/>
</dbReference>
<dbReference type="EMBL" id="RCMK01000689">
    <property type="protein sequence ID" value="KAG2916133.1"/>
    <property type="molecule type" value="Genomic_DNA"/>
</dbReference>
<organism evidence="2 4">
    <name type="scientific">Phytophthora cactorum</name>
    <dbReference type="NCBI Taxonomy" id="29920"/>
    <lineage>
        <taxon>Eukaryota</taxon>
        <taxon>Sar</taxon>
        <taxon>Stramenopiles</taxon>
        <taxon>Oomycota</taxon>
        <taxon>Peronosporomycetes</taxon>
        <taxon>Peronosporales</taxon>
        <taxon>Peronosporaceae</taxon>
        <taxon>Phytophthora</taxon>
    </lineage>
</organism>
<dbReference type="AlphaFoldDB" id="A0A8T1C711"/>
<name>A0A8T1C711_9STRA</name>
<proteinExistence type="predicted"/>
<gene>
    <name evidence="1" type="ORF">PC113_g15469</name>
    <name evidence="2" type="ORF">PC117_g17834</name>
    <name evidence="3" type="ORF">PC129_g14637</name>
</gene>